<keyword evidence="10" id="KW-0843">Virulence</keyword>
<organism evidence="16 17">
    <name type="scientific">Candidula unifasciata</name>
    <dbReference type="NCBI Taxonomy" id="100452"/>
    <lineage>
        <taxon>Eukaryota</taxon>
        <taxon>Metazoa</taxon>
        <taxon>Spiralia</taxon>
        <taxon>Lophotrochozoa</taxon>
        <taxon>Mollusca</taxon>
        <taxon>Gastropoda</taxon>
        <taxon>Heterobranchia</taxon>
        <taxon>Euthyneura</taxon>
        <taxon>Panpulmonata</taxon>
        <taxon>Eupulmonata</taxon>
        <taxon>Stylommatophora</taxon>
        <taxon>Helicina</taxon>
        <taxon>Helicoidea</taxon>
        <taxon>Geomitridae</taxon>
        <taxon>Candidula</taxon>
    </lineage>
</organism>
<dbReference type="Pfam" id="PF02244">
    <property type="entry name" value="Propep_M14"/>
    <property type="match status" value="1"/>
</dbReference>
<evidence type="ECO:0000313" key="16">
    <source>
        <dbReference type="EMBL" id="CAG5131245.1"/>
    </source>
</evidence>
<dbReference type="EMBL" id="CAJHNH020004557">
    <property type="protein sequence ID" value="CAG5131245.1"/>
    <property type="molecule type" value="Genomic_DNA"/>
</dbReference>
<sequence length="404" mass="45579">YELLSVYARNNLDADLLSALGERHPELDFWKDPAPQRNSTVLVPPHVLQDFKNTLAEQDMNLVLMSDDVQSIVDAGYERTPDHIVEAKRQTTGNIIDHQNYHTYSKIRDFLNQIAARYPNNVRISNLNYLTHESRPVVVLRLTGTAATNKPVIIIEAGIHAREWISPAANLWFIEKILRDYAAGEATARSLLDKYDWYVVPVTNPDGYEYTHSTNRLWRKNRRYIRSTCYGVDLNRNFDVAFGTTGVSTSCTSDIYPGTAGFSEPETANIRDLFNSLSSQVVAYVSVHSYSQYVLVPWGYTNYVSRPPNQVELDRVTKLMTTAISNRHGQTYLHGTAWQLLNYAASGSSPDWALVRKPGLYTVTYELRPAASNSNGFVLPASQIVATGEEYYASLIVLANQIRT</sequence>
<feature type="domain" description="Peptidase M14" evidence="15">
    <location>
        <begin position="100"/>
        <end position="402"/>
    </location>
</feature>
<keyword evidence="17" id="KW-1185">Reference proteome</keyword>
<dbReference type="InterPro" id="IPR036990">
    <property type="entry name" value="M14A-like_propep"/>
</dbReference>
<dbReference type="SUPFAM" id="SSF54897">
    <property type="entry name" value="Protease propeptides/inhibitors"/>
    <property type="match status" value="1"/>
</dbReference>
<dbReference type="OrthoDB" id="3626597at2759"/>
<evidence type="ECO:0000256" key="6">
    <source>
        <dbReference type="ARBA" id="ARBA00022723"/>
    </source>
</evidence>
<dbReference type="Pfam" id="PF00246">
    <property type="entry name" value="Peptidase_M14"/>
    <property type="match status" value="1"/>
</dbReference>
<evidence type="ECO:0000256" key="5">
    <source>
        <dbReference type="ARBA" id="ARBA00022670"/>
    </source>
</evidence>
<accession>A0A8S3ZUP3</accession>
<dbReference type="GO" id="GO:0008270">
    <property type="term" value="F:zinc ion binding"/>
    <property type="evidence" value="ECO:0007669"/>
    <property type="project" value="InterPro"/>
</dbReference>
<evidence type="ECO:0000256" key="8">
    <source>
        <dbReference type="ARBA" id="ARBA00022801"/>
    </source>
</evidence>
<keyword evidence="11" id="KW-0482">Metalloprotease</keyword>
<dbReference type="InterPro" id="IPR000834">
    <property type="entry name" value="Peptidase_M14"/>
</dbReference>
<protein>
    <recommendedName>
        <fullName evidence="15">Peptidase M14 domain-containing protein</fullName>
    </recommendedName>
</protein>
<keyword evidence="12" id="KW-0865">Zymogen</keyword>
<evidence type="ECO:0000256" key="14">
    <source>
        <dbReference type="PROSITE-ProRule" id="PRU01379"/>
    </source>
</evidence>
<reference evidence="16" key="1">
    <citation type="submission" date="2021-04" db="EMBL/GenBank/DDBJ databases">
        <authorList>
            <consortium name="Molecular Ecology Group"/>
        </authorList>
    </citation>
    <scope>NUCLEOTIDE SEQUENCE</scope>
</reference>
<comment type="similarity">
    <text evidence="3 14">Belongs to the peptidase M14 family.</text>
</comment>
<dbReference type="PANTHER" id="PTHR11705:SF143">
    <property type="entry name" value="SLL0236 PROTEIN"/>
    <property type="match status" value="1"/>
</dbReference>
<keyword evidence="7" id="KW-0732">Signal</keyword>
<evidence type="ECO:0000256" key="12">
    <source>
        <dbReference type="ARBA" id="ARBA00023145"/>
    </source>
</evidence>
<evidence type="ECO:0000256" key="1">
    <source>
        <dbReference type="ARBA" id="ARBA00001947"/>
    </source>
</evidence>
<dbReference type="Proteomes" id="UP000678393">
    <property type="component" value="Unassembled WGS sequence"/>
</dbReference>
<feature type="non-terminal residue" evidence="16">
    <location>
        <position position="404"/>
    </location>
</feature>
<name>A0A8S3ZUP3_9EUPU</name>
<keyword evidence="5" id="KW-0645">Protease</keyword>
<dbReference type="Gene3D" id="3.30.70.340">
    <property type="entry name" value="Metallocarboxypeptidase-like"/>
    <property type="match status" value="1"/>
</dbReference>
<dbReference type="PROSITE" id="PS52035">
    <property type="entry name" value="PEPTIDASE_M14"/>
    <property type="match status" value="1"/>
</dbReference>
<feature type="active site" description="Proton donor/acceptor" evidence="14">
    <location>
        <position position="366"/>
    </location>
</feature>
<dbReference type="GO" id="GO:0005615">
    <property type="term" value="C:extracellular space"/>
    <property type="evidence" value="ECO:0007669"/>
    <property type="project" value="TreeGrafter"/>
</dbReference>
<evidence type="ECO:0000256" key="7">
    <source>
        <dbReference type="ARBA" id="ARBA00022729"/>
    </source>
</evidence>
<dbReference type="InterPro" id="IPR003146">
    <property type="entry name" value="M14A_act_pep"/>
</dbReference>
<proteinExistence type="inferred from homology"/>
<keyword evidence="4" id="KW-0121">Carboxypeptidase</keyword>
<comment type="function">
    <text evidence="2">Extracellular metalloprotease that contributes to pathogenicity.</text>
</comment>
<evidence type="ECO:0000259" key="15">
    <source>
        <dbReference type="PROSITE" id="PS52035"/>
    </source>
</evidence>
<dbReference type="AlphaFoldDB" id="A0A8S3ZUP3"/>
<keyword evidence="13" id="KW-1015">Disulfide bond</keyword>
<keyword evidence="6" id="KW-0479">Metal-binding</keyword>
<evidence type="ECO:0000256" key="9">
    <source>
        <dbReference type="ARBA" id="ARBA00022833"/>
    </source>
</evidence>
<evidence type="ECO:0000256" key="10">
    <source>
        <dbReference type="ARBA" id="ARBA00023026"/>
    </source>
</evidence>
<comment type="cofactor">
    <cofactor evidence="1">
        <name>Zn(2+)</name>
        <dbReference type="ChEBI" id="CHEBI:29105"/>
    </cofactor>
</comment>
<evidence type="ECO:0000256" key="11">
    <source>
        <dbReference type="ARBA" id="ARBA00023049"/>
    </source>
</evidence>
<dbReference type="PROSITE" id="PS00132">
    <property type="entry name" value="CARBOXYPEPT_ZN_1"/>
    <property type="match status" value="1"/>
</dbReference>
<dbReference type="SUPFAM" id="SSF53187">
    <property type="entry name" value="Zn-dependent exopeptidases"/>
    <property type="match status" value="1"/>
</dbReference>
<gene>
    <name evidence="16" type="ORF">CUNI_LOCUS16803</name>
</gene>
<comment type="caution">
    <text evidence="16">The sequence shown here is derived from an EMBL/GenBank/DDBJ whole genome shotgun (WGS) entry which is preliminary data.</text>
</comment>
<dbReference type="FunFam" id="3.40.630.10:FF:000084">
    <property type="entry name" value="Carboxypeptidase B2"/>
    <property type="match status" value="1"/>
</dbReference>
<keyword evidence="9" id="KW-0862">Zinc</keyword>
<keyword evidence="8" id="KW-0378">Hydrolase</keyword>
<dbReference type="PRINTS" id="PR00765">
    <property type="entry name" value="CRBOXYPTASEA"/>
</dbReference>
<dbReference type="Gene3D" id="3.40.630.10">
    <property type="entry name" value="Zn peptidases"/>
    <property type="match status" value="1"/>
</dbReference>
<dbReference type="CDD" id="cd03860">
    <property type="entry name" value="M14_CP_A-B_like"/>
    <property type="match status" value="1"/>
</dbReference>
<dbReference type="InterPro" id="IPR057246">
    <property type="entry name" value="CARBOXYPEPT_ZN_1"/>
</dbReference>
<dbReference type="SMART" id="SM00631">
    <property type="entry name" value="Zn_pept"/>
    <property type="match status" value="1"/>
</dbReference>
<dbReference type="GO" id="GO:0006508">
    <property type="term" value="P:proteolysis"/>
    <property type="evidence" value="ECO:0007669"/>
    <property type="project" value="UniProtKB-KW"/>
</dbReference>
<evidence type="ECO:0000256" key="2">
    <source>
        <dbReference type="ARBA" id="ARBA00003091"/>
    </source>
</evidence>
<evidence type="ECO:0000313" key="17">
    <source>
        <dbReference type="Proteomes" id="UP000678393"/>
    </source>
</evidence>
<evidence type="ECO:0000256" key="4">
    <source>
        <dbReference type="ARBA" id="ARBA00022645"/>
    </source>
</evidence>
<evidence type="ECO:0000256" key="3">
    <source>
        <dbReference type="ARBA" id="ARBA00005988"/>
    </source>
</evidence>
<evidence type="ECO:0000256" key="13">
    <source>
        <dbReference type="ARBA" id="ARBA00023157"/>
    </source>
</evidence>
<dbReference type="GO" id="GO:0004181">
    <property type="term" value="F:metallocarboxypeptidase activity"/>
    <property type="evidence" value="ECO:0007669"/>
    <property type="project" value="InterPro"/>
</dbReference>
<dbReference type="PANTHER" id="PTHR11705">
    <property type="entry name" value="PROTEASE FAMILY M14 CARBOXYPEPTIDASE A,B"/>
    <property type="match status" value="1"/>
</dbReference>